<evidence type="ECO:0000313" key="2">
    <source>
        <dbReference type="Proteomes" id="UP000320811"/>
    </source>
</evidence>
<sequence>MAKKRNSSGFYQSLKDRAAWRKVGEITAYEEHLPAGFFDVVGRRAASNAINENRAMKISITSVKDGWVVREMPDGSHQQISQILVKPNNQYKERKLVKGAVIHVGKKG</sequence>
<dbReference type="AlphaFoldDB" id="A0A561PTG5"/>
<proteinExistence type="predicted"/>
<dbReference type="Proteomes" id="UP000320811">
    <property type="component" value="Unassembled WGS sequence"/>
</dbReference>
<accession>A0A561PTG5</accession>
<protein>
    <submittedName>
        <fullName evidence="1">Uncharacterized protein</fullName>
    </submittedName>
</protein>
<dbReference type="EMBL" id="VIWO01000003">
    <property type="protein sequence ID" value="TWF41411.1"/>
    <property type="molecule type" value="Genomic_DNA"/>
</dbReference>
<gene>
    <name evidence="1" type="ORF">FHW36_103215</name>
</gene>
<dbReference type="OrthoDB" id="680730at2"/>
<organism evidence="1 2">
    <name type="scientific">Chitinophaga polysaccharea</name>
    <dbReference type="NCBI Taxonomy" id="1293035"/>
    <lineage>
        <taxon>Bacteria</taxon>
        <taxon>Pseudomonadati</taxon>
        <taxon>Bacteroidota</taxon>
        <taxon>Chitinophagia</taxon>
        <taxon>Chitinophagales</taxon>
        <taxon>Chitinophagaceae</taxon>
        <taxon>Chitinophaga</taxon>
    </lineage>
</organism>
<evidence type="ECO:0000313" key="1">
    <source>
        <dbReference type="EMBL" id="TWF41411.1"/>
    </source>
</evidence>
<name>A0A561PTG5_9BACT</name>
<dbReference type="RefSeq" id="WP_145669004.1">
    <property type="nucleotide sequence ID" value="NZ_VIWO01000003.1"/>
</dbReference>
<comment type="caution">
    <text evidence="1">The sequence shown here is derived from an EMBL/GenBank/DDBJ whole genome shotgun (WGS) entry which is preliminary data.</text>
</comment>
<keyword evidence="2" id="KW-1185">Reference proteome</keyword>
<reference evidence="1 2" key="1">
    <citation type="submission" date="2019-06" db="EMBL/GenBank/DDBJ databases">
        <title>Sorghum-associated microbial communities from plants grown in Nebraska, USA.</title>
        <authorList>
            <person name="Schachtman D."/>
        </authorList>
    </citation>
    <scope>NUCLEOTIDE SEQUENCE [LARGE SCALE GENOMIC DNA]</scope>
    <source>
        <strain evidence="1 2">1209</strain>
    </source>
</reference>